<dbReference type="SMART" id="SM00448">
    <property type="entry name" value="REC"/>
    <property type="match status" value="1"/>
</dbReference>
<keyword evidence="6" id="KW-0804">Transcription</keyword>
<dbReference type="RefSeq" id="WP_231004303.1">
    <property type="nucleotide sequence ID" value="NZ_JAJNEC010000005.1"/>
</dbReference>
<dbReference type="Pfam" id="PF00512">
    <property type="entry name" value="HisKA"/>
    <property type="match status" value="1"/>
</dbReference>
<dbReference type="InterPro" id="IPR013783">
    <property type="entry name" value="Ig-like_fold"/>
</dbReference>
<dbReference type="PROSITE" id="PS50109">
    <property type="entry name" value="HIS_KIN"/>
    <property type="match status" value="1"/>
</dbReference>
<dbReference type="Pfam" id="PF02518">
    <property type="entry name" value="HATPase_c"/>
    <property type="match status" value="1"/>
</dbReference>
<dbReference type="Gene3D" id="2.130.10.10">
    <property type="entry name" value="YVTN repeat-like/Quinoprotein amine dehydrogenase"/>
    <property type="match status" value="4"/>
</dbReference>
<evidence type="ECO:0000256" key="7">
    <source>
        <dbReference type="PROSITE-ProRule" id="PRU00169"/>
    </source>
</evidence>
<dbReference type="PANTHER" id="PTHR43547:SF2">
    <property type="entry name" value="HYBRID SIGNAL TRANSDUCTION HISTIDINE KINASE C"/>
    <property type="match status" value="1"/>
</dbReference>
<feature type="domain" description="Histidine kinase" evidence="10">
    <location>
        <begin position="853"/>
        <end position="1075"/>
    </location>
</feature>
<dbReference type="Proteomes" id="UP001199816">
    <property type="component" value="Unassembled WGS sequence"/>
</dbReference>
<dbReference type="InterPro" id="IPR011123">
    <property type="entry name" value="Y_Y_Y"/>
</dbReference>
<dbReference type="CDD" id="cd00146">
    <property type="entry name" value="PKD"/>
    <property type="match status" value="1"/>
</dbReference>
<feature type="domain" description="Response regulatory" evidence="11">
    <location>
        <begin position="1101"/>
        <end position="1217"/>
    </location>
</feature>
<keyword evidence="13" id="KW-1185">Reference proteome</keyword>
<keyword evidence="3 7" id="KW-0597">Phosphoprotein</keyword>
<dbReference type="SUPFAM" id="SSF46689">
    <property type="entry name" value="Homeodomain-like"/>
    <property type="match status" value="1"/>
</dbReference>
<evidence type="ECO:0000259" key="10">
    <source>
        <dbReference type="PROSITE" id="PS50109"/>
    </source>
</evidence>
<dbReference type="CDD" id="cd00082">
    <property type="entry name" value="HisKA"/>
    <property type="match status" value="1"/>
</dbReference>
<dbReference type="EC" id="2.7.13.3" evidence="2"/>
<dbReference type="Pfam" id="PF00072">
    <property type="entry name" value="Response_reg"/>
    <property type="match status" value="1"/>
</dbReference>
<keyword evidence="4" id="KW-0805">Transcription regulation</keyword>
<dbReference type="InterPro" id="IPR015943">
    <property type="entry name" value="WD40/YVTN_repeat-like_dom_sf"/>
</dbReference>
<evidence type="ECO:0000256" key="8">
    <source>
        <dbReference type="SAM" id="Phobius"/>
    </source>
</evidence>
<dbReference type="Gene3D" id="1.10.287.130">
    <property type="match status" value="1"/>
</dbReference>
<organism evidence="12 13">
    <name type="scientific">Niabella pedocola</name>
    <dbReference type="NCBI Taxonomy" id="1752077"/>
    <lineage>
        <taxon>Bacteria</taxon>
        <taxon>Pseudomonadati</taxon>
        <taxon>Bacteroidota</taxon>
        <taxon>Chitinophagia</taxon>
        <taxon>Chitinophagales</taxon>
        <taxon>Chitinophagaceae</taxon>
        <taxon>Niabella</taxon>
    </lineage>
</organism>
<dbReference type="Pfam" id="PF07495">
    <property type="entry name" value="Y_Y_Y"/>
    <property type="match status" value="1"/>
</dbReference>
<feature type="modified residue" description="4-aspartylphosphate" evidence="7">
    <location>
        <position position="1150"/>
    </location>
</feature>
<keyword evidence="5" id="KW-0238">DNA-binding</keyword>
<dbReference type="InterPro" id="IPR004358">
    <property type="entry name" value="Sig_transdc_His_kin-like_C"/>
</dbReference>
<dbReference type="SMART" id="SM00388">
    <property type="entry name" value="HisKA"/>
    <property type="match status" value="1"/>
</dbReference>
<dbReference type="SMART" id="SM00387">
    <property type="entry name" value="HATPase_c"/>
    <property type="match status" value="1"/>
</dbReference>
<feature type="domain" description="HTH araC/xylS-type" evidence="9">
    <location>
        <begin position="1249"/>
        <end position="1348"/>
    </location>
</feature>
<proteinExistence type="predicted"/>
<keyword evidence="8" id="KW-1133">Transmembrane helix</keyword>
<dbReference type="InterPro" id="IPR011006">
    <property type="entry name" value="CheY-like_superfamily"/>
</dbReference>
<dbReference type="InterPro" id="IPR009057">
    <property type="entry name" value="Homeodomain-like_sf"/>
</dbReference>
<dbReference type="CDD" id="cd00075">
    <property type="entry name" value="HATPase"/>
    <property type="match status" value="1"/>
</dbReference>
<gene>
    <name evidence="12" type="ORF">LQ567_09690</name>
</gene>
<dbReference type="EMBL" id="JAJNEC010000005">
    <property type="protein sequence ID" value="MCD2423033.1"/>
    <property type="molecule type" value="Genomic_DNA"/>
</dbReference>
<dbReference type="CDD" id="cd17574">
    <property type="entry name" value="REC_OmpR"/>
    <property type="match status" value="1"/>
</dbReference>
<comment type="catalytic activity">
    <reaction evidence="1">
        <text>ATP + protein L-histidine = ADP + protein N-phospho-L-histidine.</text>
        <dbReference type="EC" id="2.7.13.3"/>
    </reaction>
</comment>
<dbReference type="Gene3D" id="2.60.40.10">
    <property type="entry name" value="Immunoglobulins"/>
    <property type="match status" value="1"/>
</dbReference>
<dbReference type="Gene3D" id="3.40.50.2300">
    <property type="match status" value="1"/>
</dbReference>
<dbReference type="InterPro" id="IPR003594">
    <property type="entry name" value="HATPase_dom"/>
</dbReference>
<evidence type="ECO:0000313" key="13">
    <source>
        <dbReference type="Proteomes" id="UP001199816"/>
    </source>
</evidence>
<evidence type="ECO:0000256" key="6">
    <source>
        <dbReference type="ARBA" id="ARBA00023163"/>
    </source>
</evidence>
<dbReference type="InterPro" id="IPR011110">
    <property type="entry name" value="Reg_prop"/>
</dbReference>
<feature type="transmembrane region" description="Helical" evidence="8">
    <location>
        <begin position="800"/>
        <end position="820"/>
    </location>
</feature>
<dbReference type="InterPro" id="IPR036097">
    <property type="entry name" value="HisK_dim/P_sf"/>
</dbReference>
<dbReference type="PROSITE" id="PS00041">
    <property type="entry name" value="HTH_ARAC_FAMILY_1"/>
    <property type="match status" value="1"/>
</dbReference>
<reference evidence="12 13" key="1">
    <citation type="submission" date="2021-11" db="EMBL/GenBank/DDBJ databases">
        <title>Genomic of Niabella pedocola.</title>
        <authorList>
            <person name="Wu T."/>
        </authorList>
    </citation>
    <scope>NUCLEOTIDE SEQUENCE [LARGE SCALE GENOMIC DNA]</scope>
    <source>
        <strain evidence="12 13">JCM 31011</strain>
    </source>
</reference>
<evidence type="ECO:0000313" key="12">
    <source>
        <dbReference type="EMBL" id="MCD2423033.1"/>
    </source>
</evidence>
<evidence type="ECO:0000256" key="5">
    <source>
        <dbReference type="ARBA" id="ARBA00023125"/>
    </source>
</evidence>
<dbReference type="InterPro" id="IPR036890">
    <property type="entry name" value="HATPase_C_sf"/>
</dbReference>
<dbReference type="SUPFAM" id="SSF63829">
    <property type="entry name" value="Calcium-dependent phosphotriesterase"/>
    <property type="match status" value="2"/>
</dbReference>
<sequence length="1365" mass="153511">MKGVSHNTSSNGFCSLFIKHGGLCALALLLLLWSPLLRAQQLLFKNYSVRNGMSSNTVWNILQDDQGYIWFGTKNGLNRFDGYSFKIYQVREDKDHADNSLIHSVCKISSTTFWVGTEEGLYSFDLTREKFTRIAFAKQDLIFDILKSSRGETWVATRSNGVYRFDPRTKTVLNYRAVAGGLSLNQVRKLVEDASGHIWMGTFGEGIDVLDPATNRFVHHKAATGTLSSNFILSLYKDPQGNIWAGTLSGGLNQWIVKEQRFQVFRAGGNGSISDDIVRAIYQPMPGQVYVATEKGLNVLNTATGTFTNYKNDRGDPYTISDNAIYSIYEDRQGGIWVGTYFGGVNYFSPGDASFELYYPNGSADGLSGSAVSCFLEDRPGNFWVGTENGGLNYFETATGKFYKYPFPPYTQPLSYSNIHALYKDRGNRLWVGTFSGGLNRVDLNTGVVTQYHHNPADPGSISSNSIYSIYEDRSGVVWIGTVKGLNIFDPAKQQFTKVTDMDLHNSCIYKVWEDTDRCLWIATYENGLLKKDFKTGKWQQFRTVRDTESISSNKIISLYDDPEGRLWAGTDGGGLNRLDKRTGKFKRYGQEQGISNVVFGIVPDDRGYLWLSTNNGLLRFSEKEGKVWSYTGLNSLQGKLYNYNAYYRARDGRIFLGGINGFNAFYPEKIRTATSGSNLILISFKIFDHEPDLDDKKSVLQQLIGFTNKIQLSYRQSVISFEYALLDFKDPGKIKYAYKMEGFDNQWNNVGTQRIATYTNLPPGTYTFKVKATDIYGNWNDKEISVGVRVRPPFYRTNLAYILYAALLVAAVFLLRNYYKRREIRKNEVRLEKMKVQREKEFYQQKMDFFTTMAHEIRTPLSLIMAPLENLKDAALQSEQRKQLKVMEENSERLQSLVNQLLDFRRIESDIYTIRKEPVELISFVQALYARFNAIAVQKKLQFLLTTDVDRLTIDADPEALQKILNNLLMNAFKFAATTVELRVCQQKPDARGQGSVSVQIKDDGIGIPEAELTAVFKPFYKVAGTGGQLNNIGGTGIGLSLAKALAEKHSGALTAVNGKDGFTTFVLILPFETVLKDEVSALPAGEADAVMDGDTGGPTILVVEDDLNMLDFISASLKAEGYHTCCAINGKEALGILQARQIELVLSDVMMPEMDGITLCRRIREQISSSHVPVVLLTARSTTDAELQALESGADAYIMKPFKWKQVRATIKNLLETRARLKEKFSAHPFVEADTLYNNPSDQVFIEKITAIIEERLDDYQLSVEELSKAVAMSRSTLHKKLKAISGNSPNEFIRVIRLKESAKLLLSGKCNVSEAGYRTGFNSPSYFTKCFTLQFGVTPSEFVEKYLSDHAYKDSVFRKDQA</sequence>
<dbReference type="SMART" id="SM00342">
    <property type="entry name" value="HTH_ARAC"/>
    <property type="match status" value="1"/>
</dbReference>
<evidence type="ECO:0000256" key="1">
    <source>
        <dbReference type="ARBA" id="ARBA00000085"/>
    </source>
</evidence>
<name>A0ABS8PPL6_9BACT</name>
<dbReference type="PANTHER" id="PTHR43547">
    <property type="entry name" value="TWO-COMPONENT HISTIDINE KINASE"/>
    <property type="match status" value="1"/>
</dbReference>
<dbReference type="PROSITE" id="PS50110">
    <property type="entry name" value="RESPONSE_REGULATORY"/>
    <property type="match status" value="1"/>
</dbReference>
<dbReference type="SUPFAM" id="SSF52172">
    <property type="entry name" value="CheY-like"/>
    <property type="match status" value="1"/>
</dbReference>
<dbReference type="InterPro" id="IPR018060">
    <property type="entry name" value="HTH_AraC"/>
</dbReference>
<dbReference type="Gene3D" id="1.10.10.60">
    <property type="entry name" value="Homeodomain-like"/>
    <property type="match status" value="1"/>
</dbReference>
<evidence type="ECO:0000256" key="3">
    <source>
        <dbReference type="ARBA" id="ARBA00022553"/>
    </source>
</evidence>
<dbReference type="PROSITE" id="PS01124">
    <property type="entry name" value="HTH_ARAC_FAMILY_2"/>
    <property type="match status" value="1"/>
</dbReference>
<dbReference type="PRINTS" id="PR00344">
    <property type="entry name" value="BCTRLSENSOR"/>
</dbReference>
<dbReference type="SUPFAM" id="SSF47384">
    <property type="entry name" value="Homodimeric domain of signal transducing histidine kinase"/>
    <property type="match status" value="1"/>
</dbReference>
<evidence type="ECO:0000256" key="4">
    <source>
        <dbReference type="ARBA" id="ARBA00023015"/>
    </source>
</evidence>
<dbReference type="InterPro" id="IPR001789">
    <property type="entry name" value="Sig_transdc_resp-reg_receiver"/>
</dbReference>
<dbReference type="InterPro" id="IPR018062">
    <property type="entry name" value="HTH_AraC-typ_CS"/>
</dbReference>
<keyword evidence="8" id="KW-0472">Membrane</keyword>
<dbReference type="Pfam" id="PF07494">
    <property type="entry name" value="Reg_prop"/>
    <property type="match status" value="8"/>
</dbReference>
<evidence type="ECO:0000259" key="9">
    <source>
        <dbReference type="PROSITE" id="PS01124"/>
    </source>
</evidence>
<evidence type="ECO:0000259" key="11">
    <source>
        <dbReference type="PROSITE" id="PS50110"/>
    </source>
</evidence>
<dbReference type="InterPro" id="IPR003661">
    <property type="entry name" value="HisK_dim/P_dom"/>
</dbReference>
<dbReference type="SUPFAM" id="SSF55874">
    <property type="entry name" value="ATPase domain of HSP90 chaperone/DNA topoisomerase II/histidine kinase"/>
    <property type="match status" value="1"/>
</dbReference>
<keyword evidence="8" id="KW-0812">Transmembrane</keyword>
<dbReference type="InterPro" id="IPR005467">
    <property type="entry name" value="His_kinase_dom"/>
</dbReference>
<dbReference type="Pfam" id="PF12833">
    <property type="entry name" value="HTH_18"/>
    <property type="match status" value="1"/>
</dbReference>
<comment type="caution">
    <text evidence="12">The sequence shown here is derived from an EMBL/GenBank/DDBJ whole genome shotgun (WGS) entry which is preliminary data.</text>
</comment>
<evidence type="ECO:0000256" key="2">
    <source>
        <dbReference type="ARBA" id="ARBA00012438"/>
    </source>
</evidence>
<dbReference type="Gene3D" id="3.30.565.10">
    <property type="entry name" value="Histidine kinase-like ATPase, C-terminal domain"/>
    <property type="match status" value="1"/>
</dbReference>
<accession>A0ABS8PPL6</accession>
<protein>
    <recommendedName>
        <fullName evidence="2">histidine kinase</fullName>
        <ecNumber evidence="2">2.7.13.3</ecNumber>
    </recommendedName>
</protein>